<feature type="domain" description="DUF4283" evidence="2">
    <location>
        <begin position="107"/>
        <end position="168"/>
    </location>
</feature>
<name>A0AAD9ZMD7_9ROSI</name>
<dbReference type="InterPro" id="IPR025558">
    <property type="entry name" value="DUF4283"/>
</dbReference>
<reference evidence="3" key="1">
    <citation type="journal article" date="2023" name="Plant J.">
        <title>Genome sequences and population genomics provide insights into the demographic history, inbreeding, and mutation load of two 'living fossil' tree species of Dipteronia.</title>
        <authorList>
            <person name="Feng Y."/>
            <person name="Comes H.P."/>
            <person name="Chen J."/>
            <person name="Zhu S."/>
            <person name="Lu R."/>
            <person name="Zhang X."/>
            <person name="Li P."/>
            <person name="Qiu J."/>
            <person name="Olsen K.M."/>
            <person name="Qiu Y."/>
        </authorList>
    </citation>
    <scope>NUCLEOTIDE SEQUENCE</scope>
    <source>
        <strain evidence="3">NBL</strain>
    </source>
</reference>
<dbReference type="AlphaFoldDB" id="A0AAD9ZMD7"/>
<dbReference type="Pfam" id="PF14111">
    <property type="entry name" value="DUF4283"/>
    <property type="match status" value="1"/>
</dbReference>
<dbReference type="InterPro" id="IPR036691">
    <property type="entry name" value="Endo/exonu/phosph_ase_sf"/>
</dbReference>
<accession>A0AAD9ZMD7</accession>
<dbReference type="PANTHER" id="PTHR33710:SF13">
    <property type="entry name" value="ENDONUCLEASE_EXONUCLEASE_PHOSPHATASE FAMILY PROTEIN"/>
    <property type="match status" value="1"/>
</dbReference>
<dbReference type="PANTHER" id="PTHR33710">
    <property type="entry name" value="BNAC02G09200D PROTEIN"/>
    <property type="match status" value="1"/>
</dbReference>
<sequence>MWRVDYFLSARVPSFLVRGCDCGYGRAASGRSCHRRVGGRGTDGVSLLAGSGSGAAGVSAGGGGKSFAQALQRPIPSSKYRIPLRRPELINGDLGFVFSDAEMERAAEDLKYALVLKFLSSRPSIDVLRVQIIKTWGFSDVPMISFMDDLHVLLHLANEKDYIHAWAREGRVGHTDVVCRVGEKPIRKEGLRKEREEKVWKEVGRKDSQINGEKGNYLTVVEVQDQGDIENIKENVDESLRVEKLQKADIVEEGEFVQNINKYIVSVQVVNGGCSGSKNNNEIIEEENVGGGVVIVEEIEDFEEEVEGVVCRNSFAVLSDGDNELGIDSHKDNSSDPGDKSVCNSEGKKNKEVQLEVVGSSNQCLTVLMSEDSGSLLTTFVFAKCSQIERRELWEQLHGISTFNVAWVVLGDFNTIRSDTERVGGRPRISSAMAEFNECINICELLDLRFEGRQLSWCNGHQGLARSWAKLDRVLINNEFVAKYGDAKACLLNRNTSDHAPILLQFVADMERYGSAPFIFQNMWTSHVGFLDVLGNSWNEPMVSESGLHWLVDEIIRELEERVEHYEELLQGEYSEDIEEEFLVSKPELDVWHKREEMRLAQQAKIKWLSEGD</sequence>
<dbReference type="Proteomes" id="UP001281410">
    <property type="component" value="Unassembled WGS sequence"/>
</dbReference>
<feature type="compositionally biased region" description="Basic and acidic residues" evidence="1">
    <location>
        <begin position="327"/>
        <end position="339"/>
    </location>
</feature>
<evidence type="ECO:0000313" key="3">
    <source>
        <dbReference type="EMBL" id="KAK3184522.1"/>
    </source>
</evidence>
<dbReference type="EMBL" id="JANJYJ010000010">
    <property type="protein sequence ID" value="KAK3184522.1"/>
    <property type="molecule type" value="Genomic_DNA"/>
</dbReference>
<gene>
    <name evidence="3" type="ORF">Dsin_031808</name>
</gene>
<organism evidence="3 4">
    <name type="scientific">Dipteronia sinensis</name>
    <dbReference type="NCBI Taxonomy" id="43782"/>
    <lineage>
        <taxon>Eukaryota</taxon>
        <taxon>Viridiplantae</taxon>
        <taxon>Streptophyta</taxon>
        <taxon>Embryophyta</taxon>
        <taxon>Tracheophyta</taxon>
        <taxon>Spermatophyta</taxon>
        <taxon>Magnoliopsida</taxon>
        <taxon>eudicotyledons</taxon>
        <taxon>Gunneridae</taxon>
        <taxon>Pentapetalae</taxon>
        <taxon>rosids</taxon>
        <taxon>malvids</taxon>
        <taxon>Sapindales</taxon>
        <taxon>Sapindaceae</taxon>
        <taxon>Hippocastanoideae</taxon>
        <taxon>Acereae</taxon>
        <taxon>Dipteronia</taxon>
    </lineage>
</organism>
<evidence type="ECO:0000256" key="1">
    <source>
        <dbReference type="SAM" id="MobiDB-lite"/>
    </source>
</evidence>
<dbReference type="Gene3D" id="3.60.10.10">
    <property type="entry name" value="Endonuclease/exonuclease/phosphatase"/>
    <property type="match status" value="1"/>
</dbReference>
<dbReference type="SUPFAM" id="SSF56219">
    <property type="entry name" value="DNase I-like"/>
    <property type="match status" value="1"/>
</dbReference>
<evidence type="ECO:0000313" key="4">
    <source>
        <dbReference type="Proteomes" id="UP001281410"/>
    </source>
</evidence>
<proteinExistence type="predicted"/>
<feature type="region of interest" description="Disordered" evidence="1">
    <location>
        <begin position="326"/>
        <end position="347"/>
    </location>
</feature>
<evidence type="ECO:0000259" key="2">
    <source>
        <dbReference type="Pfam" id="PF14111"/>
    </source>
</evidence>
<protein>
    <recommendedName>
        <fullName evidence="2">DUF4283 domain-containing protein</fullName>
    </recommendedName>
</protein>
<keyword evidence="4" id="KW-1185">Reference proteome</keyword>
<comment type="caution">
    <text evidence="3">The sequence shown here is derived from an EMBL/GenBank/DDBJ whole genome shotgun (WGS) entry which is preliminary data.</text>
</comment>